<dbReference type="AlphaFoldDB" id="A0A9W4T5W1"/>
<dbReference type="EMBL" id="CAMKVN010010107">
    <property type="protein sequence ID" value="CAI2193853.1"/>
    <property type="molecule type" value="Genomic_DNA"/>
</dbReference>
<keyword evidence="3" id="KW-1185">Reference proteome</keyword>
<organism evidence="2 3">
    <name type="scientific">Funneliformis geosporum</name>
    <dbReference type="NCBI Taxonomy" id="1117311"/>
    <lineage>
        <taxon>Eukaryota</taxon>
        <taxon>Fungi</taxon>
        <taxon>Fungi incertae sedis</taxon>
        <taxon>Mucoromycota</taxon>
        <taxon>Glomeromycotina</taxon>
        <taxon>Glomeromycetes</taxon>
        <taxon>Glomerales</taxon>
        <taxon>Glomeraceae</taxon>
        <taxon>Funneliformis</taxon>
    </lineage>
</organism>
<name>A0A9W4T5W1_9GLOM</name>
<comment type="caution">
    <text evidence="2">The sequence shown here is derived from an EMBL/GenBank/DDBJ whole genome shotgun (WGS) entry which is preliminary data.</text>
</comment>
<dbReference type="OrthoDB" id="2440340at2759"/>
<protein>
    <submittedName>
        <fullName evidence="2">1251_t:CDS:1</fullName>
    </submittedName>
</protein>
<accession>A0A9W4T5W1</accession>
<evidence type="ECO:0000313" key="2">
    <source>
        <dbReference type="EMBL" id="CAI2193853.1"/>
    </source>
</evidence>
<feature type="non-terminal residue" evidence="2">
    <location>
        <position position="1"/>
    </location>
</feature>
<reference evidence="2" key="1">
    <citation type="submission" date="2022-08" db="EMBL/GenBank/DDBJ databases">
        <authorList>
            <person name="Kallberg Y."/>
            <person name="Tangrot J."/>
            <person name="Rosling A."/>
        </authorList>
    </citation>
    <scope>NUCLEOTIDE SEQUENCE</scope>
    <source>
        <strain evidence="2">Wild A</strain>
    </source>
</reference>
<proteinExistence type="predicted"/>
<evidence type="ECO:0000256" key="1">
    <source>
        <dbReference type="SAM" id="MobiDB-lite"/>
    </source>
</evidence>
<feature type="region of interest" description="Disordered" evidence="1">
    <location>
        <begin position="236"/>
        <end position="272"/>
    </location>
</feature>
<dbReference type="Proteomes" id="UP001153678">
    <property type="component" value="Unassembled WGS sequence"/>
</dbReference>
<feature type="non-terminal residue" evidence="2">
    <location>
        <position position="526"/>
    </location>
</feature>
<gene>
    <name evidence="2" type="ORF">FWILDA_LOCUS16284</name>
</gene>
<evidence type="ECO:0000313" key="3">
    <source>
        <dbReference type="Proteomes" id="UP001153678"/>
    </source>
</evidence>
<sequence length="526" mass="61145">SLIDYTLSTSNALVDRLSQLIENPRTNDPSLEKFLEFRFQKGVLKDKKSEYQHYKSELDTIKSLCRISSATNYTVKLRLAVGKDRGHVKCDTLALRHQLPCQIAIGSGKRPRSVDEHAVSCWSNAFFNILLHSFYNKLDKKSQLLISFWDLQTKRQTIHMESKILEEKAQLQQARQILDATKDIRKQDHLLRETTANLIEKDLLDESYVKNSGQKRSYEPQETILDFENNPFLDKKNKDEKRELPNYSISSESELGDASGCSDNGTLDNGNEDIKESLEREEDGFMNDHAKLEYKMKFLNMHIDKKWKLPSGDYVEDILYEHAKDLQYEDQLHSFIIDTSNDAIMDLFKDVDHDHIITYNTSPEPELSDELINYLMRYRKFQPNEMRELVNSGINISPYDSKKHFNFHYIHQVFSQLLPRQLNLSEAKAVLVHQDSEKNRERKNPKVRKIMGRKCDGIVRDLGSPEEFAVSEEGRTWTGEDGTKYLSDGSLKMPKIMRDMLFQKIKKHGVSFVKKNQIEIVGLLHS</sequence>